<feature type="compositionally biased region" description="Acidic residues" evidence="1">
    <location>
        <begin position="209"/>
        <end position="218"/>
    </location>
</feature>
<comment type="caution">
    <text evidence="3">The sequence shown here is derived from an EMBL/GenBank/DDBJ whole genome shotgun (WGS) entry which is preliminary data.</text>
</comment>
<sequence length="218" mass="23088">MKLTKTLATVAVAGALSVAGLTAVTLATGTEKAWAYPGSRGDGPKGKMCERGKHGKYGKHGAHRGPKGPDRLASRLSAMETQIGIRAEQLDDWRDFTDALQATMKPPFMRPGGPARMAPGETPAPFSMADGLADRAIERGEDAEKLKAAVAKLRTTLTPEQLDKVTQIEQQLRDRMARHHGWKHGKRGPGGPKPPAAAPGSTPAPDAPDGSDDDEDNT</sequence>
<evidence type="ECO:0000313" key="4">
    <source>
        <dbReference type="Proteomes" id="UP000094172"/>
    </source>
</evidence>
<accession>A0A1E3VUR8</accession>
<keyword evidence="4" id="KW-1185">Reference proteome</keyword>
<evidence type="ECO:0008006" key="5">
    <source>
        <dbReference type="Google" id="ProtNLM"/>
    </source>
</evidence>
<feature type="region of interest" description="Disordered" evidence="1">
    <location>
        <begin position="35"/>
        <end position="68"/>
    </location>
</feature>
<evidence type="ECO:0000256" key="2">
    <source>
        <dbReference type="SAM" id="SignalP"/>
    </source>
</evidence>
<dbReference type="Proteomes" id="UP000094172">
    <property type="component" value="Unassembled WGS sequence"/>
</dbReference>
<proteinExistence type="predicted"/>
<feature type="chain" id="PRO_5009138656" description="LTXXQ motif family protein" evidence="2">
    <location>
        <begin position="24"/>
        <end position="218"/>
    </location>
</feature>
<dbReference type="EMBL" id="LPWE01000002">
    <property type="protein sequence ID" value="ODR97272.1"/>
    <property type="molecule type" value="Genomic_DNA"/>
</dbReference>
<evidence type="ECO:0000256" key="1">
    <source>
        <dbReference type="SAM" id="MobiDB-lite"/>
    </source>
</evidence>
<gene>
    <name evidence="3" type="ORF">AUC70_13580</name>
</gene>
<organism evidence="3 4">
    <name type="scientific">Methyloceanibacter stevinii</name>
    <dbReference type="NCBI Taxonomy" id="1774970"/>
    <lineage>
        <taxon>Bacteria</taxon>
        <taxon>Pseudomonadati</taxon>
        <taxon>Pseudomonadota</taxon>
        <taxon>Alphaproteobacteria</taxon>
        <taxon>Hyphomicrobiales</taxon>
        <taxon>Hyphomicrobiaceae</taxon>
        <taxon>Methyloceanibacter</taxon>
    </lineage>
</organism>
<protein>
    <recommendedName>
        <fullName evidence="5">LTXXQ motif family protein</fullName>
    </recommendedName>
</protein>
<feature type="region of interest" description="Disordered" evidence="1">
    <location>
        <begin position="172"/>
        <end position="218"/>
    </location>
</feature>
<feature type="compositionally biased region" description="Low complexity" evidence="1">
    <location>
        <begin position="198"/>
        <end position="208"/>
    </location>
</feature>
<evidence type="ECO:0000313" key="3">
    <source>
        <dbReference type="EMBL" id="ODR97272.1"/>
    </source>
</evidence>
<name>A0A1E3VUR8_9HYPH</name>
<keyword evidence="2" id="KW-0732">Signal</keyword>
<reference evidence="3 4" key="1">
    <citation type="journal article" date="2016" name="Environ. Microbiol.">
        <title>New Methyloceanibacter diversity from North Sea sediments includes methanotroph containing solely the soluble methane monooxygenase.</title>
        <authorList>
            <person name="Vekeman B."/>
            <person name="Kerckhof F.M."/>
            <person name="Cremers G."/>
            <person name="de Vos P."/>
            <person name="Vandamme P."/>
            <person name="Boon N."/>
            <person name="Op den Camp H.J."/>
            <person name="Heylen K."/>
        </authorList>
    </citation>
    <scope>NUCLEOTIDE SEQUENCE [LARGE SCALE GENOMIC DNA]</scope>
    <source>
        <strain evidence="3 4">R-67176</strain>
    </source>
</reference>
<feature type="compositionally biased region" description="Basic and acidic residues" evidence="1">
    <location>
        <begin position="42"/>
        <end position="52"/>
    </location>
</feature>
<feature type="signal peptide" evidence="2">
    <location>
        <begin position="1"/>
        <end position="23"/>
    </location>
</feature>
<feature type="compositionally biased region" description="Basic residues" evidence="1">
    <location>
        <begin position="176"/>
        <end position="187"/>
    </location>
</feature>
<dbReference type="RefSeq" id="WP_069443266.1">
    <property type="nucleotide sequence ID" value="NZ_LPWE01000002.1"/>
</dbReference>
<dbReference type="AlphaFoldDB" id="A0A1E3VUR8"/>
<feature type="compositionally biased region" description="Basic residues" evidence="1">
    <location>
        <begin position="53"/>
        <end position="66"/>
    </location>
</feature>